<keyword evidence="10 14" id="KW-0472">Membrane</keyword>
<feature type="domain" description="MotA/TolQ/ExbB proton channel" evidence="16">
    <location>
        <begin position="185"/>
        <end position="284"/>
    </location>
</feature>
<dbReference type="PANTHER" id="PTHR30625:SF14">
    <property type="entry name" value="BIOPOLYMER TRANSPORT PROTEIN EXBB"/>
    <property type="match status" value="1"/>
</dbReference>
<dbReference type="EMBL" id="CAMXCH010000001">
    <property type="protein sequence ID" value="CAI3931408.1"/>
    <property type="molecule type" value="Genomic_DNA"/>
</dbReference>
<keyword evidence="15" id="KW-0732">Signal</keyword>
<evidence type="ECO:0000256" key="10">
    <source>
        <dbReference type="ARBA" id="ARBA00023136"/>
    </source>
</evidence>
<evidence type="ECO:0000256" key="4">
    <source>
        <dbReference type="ARBA" id="ARBA00022448"/>
    </source>
</evidence>
<protein>
    <recommendedName>
        <fullName evidence="3">Biopolymer transport protein ExbB</fullName>
    </recommendedName>
</protein>
<evidence type="ECO:0000313" key="18">
    <source>
        <dbReference type="Proteomes" id="UP001154272"/>
    </source>
</evidence>
<name>A0ABN8W3Z2_9PROT</name>
<feature type="transmembrane region" description="Helical" evidence="14">
    <location>
        <begin position="205"/>
        <end position="227"/>
    </location>
</feature>
<comment type="function">
    <text evidence="11">Involved in the TonB-dependent energy-dependent transport of various receptor-bound substrates. Protects ExbD from proteolytic degradation and functionally stabilizes TonB.</text>
</comment>
<feature type="compositionally biased region" description="Low complexity" evidence="13">
    <location>
        <begin position="37"/>
        <end position="64"/>
    </location>
</feature>
<keyword evidence="18" id="KW-1185">Reference proteome</keyword>
<evidence type="ECO:0000256" key="11">
    <source>
        <dbReference type="ARBA" id="ARBA00024816"/>
    </source>
</evidence>
<comment type="caution">
    <text evidence="17">The sequence shown here is derived from an EMBL/GenBank/DDBJ whole genome shotgun (WGS) entry which is preliminary data.</text>
</comment>
<feature type="transmembrane region" description="Helical" evidence="14">
    <location>
        <begin position="101"/>
        <end position="123"/>
    </location>
</feature>
<evidence type="ECO:0000313" key="17">
    <source>
        <dbReference type="EMBL" id="CAI3931408.1"/>
    </source>
</evidence>
<dbReference type="RefSeq" id="WP_282023390.1">
    <property type="nucleotide sequence ID" value="NZ_CAMXCH010000001.1"/>
</dbReference>
<evidence type="ECO:0000259" key="16">
    <source>
        <dbReference type="Pfam" id="PF01618"/>
    </source>
</evidence>
<keyword evidence="8 12" id="KW-0653">Protein transport</keyword>
<keyword evidence="4 12" id="KW-0813">Transport</keyword>
<dbReference type="InterPro" id="IPR002898">
    <property type="entry name" value="MotA_ExbB_proton_chnl"/>
</dbReference>
<dbReference type="InterPro" id="IPR050790">
    <property type="entry name" value="ExbB/TolQ_transport"/>
</dbReference>
<keyword evidence="7 14" id="KW-0812">Transmembrane</keyword>
<sequence length="313" mass="33220">MSKRYHFVHRIAPIAFVLAMAVAANQTTMAQQPNKDAAPARPAAAQASPSTAPAPAAPQSAIASGPEQQGASATPAVISQPAENPYGLKALWSSGDIVSRITLLIMAIMSIGSWYVIVVKVIAQNRVSGAFKEVNRKKFWQQKNLQQSAEVLGAQSPYRYITENGIEAVQHHKGALQDSIDLYSWVSMSLHRALDQIQGRLQSGLAFLGTVGSTAPFVGLFGTVWGIHHALSAISIAGQATLDKVAGPVGEALIMTAIGLATAVPAVLGYNFLVRRNKVVMDQARNFTADVQCVLIGGNPQQKNTLNKESDAS</sequence>
<keyword evidence="6" id="KW-0997">Cell inner membrane</keyword>
<organism evidence="17 18">
    <name type="scientific">Commensalibacter papalotli</name>
    <name type="common">ex Botero et al. 2024</name>
    <dbReference type="NCBI Taxonomy" id="2972766"/>
    <lineage>
        <taxon>Bacteria</taxon>
        <taxon>Pseudomonadati</taxon>
        <taxon>Pseudomonadota</taxon>
        <taxon>Alphaproteobacteria</taxon>
        <taxon>Acetobacterales</taxon>
        <taxon>Acetobacteraceae</taxon>
    </lineage>
</organism>
<evidence type="ECO:0000256" key="5">
    <source>
        <dbReference type="ARBA" id="ARBA00022475"/>
    </source>
</evidence>
<evidence type="ECO:0000256" key="2">
    <source>
        <dbReference type="ARBA" id="ARBA00011471"/>
    </source>
</evidence>
<comment type="subcellular location">
    <subcellularLocation>
        <location evidence="1">Cell inner membrane</location>
        <topology evidence="1">Multi-pass membrane protein</topology>
    </subcellularLocation>
    <subcellularLocation>
        <location evidence="12">Membrane</location>
        <topology evidence="12">Multi-pass membrane protein</topology>
    </subcellularLocation>
</comment>
<feature type="chain" id="PRO_5045827586" description="Biopolymer transport protein ExbB" evidence="15">
    <location>
        <begin position="31"/>
        <end position="313"/>
    </location>
</feature>
<feature type="transmembrane region" description="Helical" evidence="14">
    <location>
        <begin position="252"/>
        <end position="273"/>
    </location>
</feature>
<dbReference type="Pfam" id="PF01618">
    <property type="entry name" value="MotA_ExbB"/>
    <property type="match status" value="1"/>
</dbReference>
<proteinExistence type="inferred from homology"/>
<comment type="subunit">
    <text evidence="2">The accessory proteins ExbB and ExbD seem to form a complex with TonB.</text>
</comment>
<evidence type="ECO:0000256" key="9">
    <source>
        <dbReference type="ARBA" id="ARBA00022989"/>
    </source>
</evidence>
<evidence type="ECO:0000256" key="15">
    <source>
        <dbReference type="SAM" id="SignalP"/>
    </source>
</evidence>
<evidence type="ECO:0000256" key="12">
    <source>
        <dbReference type="RuleBase" id="RU004057"/>
    </source>
</evidence>
<evidence type="ECO:0000256" key="3">
    <source>
        <dbReference type="ARBA" id="ARBA00022093"/>
    </source>
</evidence>
<accession>A0ABN8W3Z2</accession>
<feature type="region of interest" description="Disordered" evidence="13">
    <location>
        <begin position="31"/>
        <end position="74"/>
    </location>
</feature>
<evidence type="ECO:0000256" key="1">
    <source>
        <dbReference type="ARBA" id="ARBA00004429"/>
    </source>
</evidence>
<comment type="similarity">
    <text evidence="12">Belongs to the exbB/tolQ family.</text>
</comment>
<keyword evidence="9 14" id="KW-1133">Transmembrane helix</keyword>
<keyword evidence="5" id="KW-1003">Cell membrane</keyword>
<dbReference type="Proteomes" id="UP001154272">
    <property type="component" value="Unassembled WGS sequence"/>
</dbReference>
<evidence type="ECO:0000256" key="8">
    <source>
        <dbReference type="ARBA" id="ARBA00022927"/>
    </source>
</evidence>
<gene>
    <name evidence="17" type="ORF">R83534S58_LOCUS556</name>
</gene>
<reference evidence="17" key="1">
    <citation type="submission" date="2022-10" db="EMBL/GenBank/DDBJ databases">
        <authorList>
            <person name="Botero Cardona J."/>
        </authorList>
    </citation>
    <scope>NUCLEOTIDE SEQUENCE</scope>
    <source>
        <strain evidence="17">R-83534</strain>
    </source>
</reference>
<evidence type="ECO:0000256" key="13">
    <source>
        <dbReference type="SAM" id="MobiDB-lite"/>
    </source>
</evidence>
<evidence type="ECO:0000256" key="7">
    <source>
        <dbReference type="ARBA" id="ARBA00022692"/>
    </source>
</evidence>
<evidence type="ECO:0000256" key="6">
    <source>
        <dbReference type="ARBA" id="ARBA00022519"/>
    </source>
</evidence>
<evidence type="ECO:0000256" key="14">
    <source>
        <dbReference type="SAM" id="Phobius"/>
    </source>
</evidence>
<feature type="signal peptide" evidence="15">
    <location>
        <begin position="1"/>
        <end position="30"/>
    </location>
</feature>
<dbReference type="PANTHER" id="PTHR30625">
    <property type="entry name" value="PROTEIN TOLQ"/>
    <property type="match status" value="1"/>
</dbReference>